<gene>
    <name evidence="1" type="ORF">J6I44_18725</name>
</gene>
<dbReference type="EMBL" id="JAGGJA010000018">
    <property type="protein sequence ID" value="MCW9708901.1"/>
    <property type="molecule type" value="Genomic_DNA"/>
</dbReference>
<name>A0ABT3PSR4_9BACT</name>
<evidence type="ECO:0000313" key="2">
    <source>
        <dbReference type="Proteomes" id="UP001207918"/>
    </source>
</evidence>
<evidence type="ECO:0000313" key="1">
    <source>
        <dbReference type="EMBL" id="MCW9708901.1"/>
    </source>
</evidence>
<sequence>MSKLKALEIAKEHNANFATIGVGISWSARKGFSHLEKFGTFDEIMVGRSWFNTGARIYIHTDIPTDTKGSVPQILLAFRNVLYESRPIKNKYKISNKTEYARFKGLDEIKQFVFQSDSLKYKSN</sequence>
<accession>A0ABT3PSR4</accession>
<protein>
    <submittedName>
        <fullName evidence="1">Uncharacterized protein</fullName>
    </submittedName>
</protein>
<reference evidence="1 2" key="1">
    <citation type="submission" date="2021-03" db="EMBL/GenBank/DDBJ databases">
        <title>Aliifodinibius sp. nov., a new bacterium isolated from saline soil.</title>
        <authorList>
            <person name="Galisteo C."/>
            <person name="De La Haba R."/>
            <person name="Sanchez-Porro C."/>
            <person name="Ventosa A."/>
        </authorList>
    </citation>
    <scope>NUCLEOTIDE SEQUENCE [LARGE SCALE GENOMIC DNA]</scope>
    <source>
        <strain evidence="1 2">1BSP15-2V2</strain>
    </source>
</reference>
<dbReference type="RefSeq" id="WP_265767714.1">
    <property type="nucleotide sequence ID" value="NZ_JAGGJA010000018.1"/>
</dbReference>
<comment type="caution">
    <text evidence="1">The sequence shown here is derived from an EMBL/GenBank/DDBJ whole genome shotgun (WGS) entry which is preliminary data.</text>
</comment>
<proteinExistence type="predicted"/>
<organism evidence="1 2">
    <name type="scientific">Fodinibius salsisoli</name>
    <dbReference type="NCBI Taxonomy" id="2820877"/>
    <lineage>
        <taxon>Bacteria</taxon>
        <taxon>Pseudomonadati</taxon>
        <taxon>Balneolota</taxon>
        <taxon>Balneolia</taxon>
        <taxon>Balneolales</taxon>
        <taxon>Balneolaceae</taxon>
        <taxon>Fodinibius</taxon>
    </lineage>
</organism>
<dbReference type="Proteomes" id="UP001207918">
    <property type="component" value="Unassembled WGS sequence"/>
</dbReference>
<keyword evidence="2" id="KW-1185">Reference proteome</keyword>